<evidence type="ECO:0000313" key="4">
    <source>
        <dbReference type="Proteomes" id="UP000245469"/>
    </source>
</evidence>
<evidence type="ECO:0000313" key="3">
    <source>
        <dbReference type="EMBL" id="PWJ48831.1"/>
    </source>
</evidence>
<dbReference type="PROSITE" id="PS50943">
    <property type="entry name" value="HTH_CROC1"/>
    <property type="match status" value="1"/>
</dbReference>
<sequence length="256" mass="26987">MGKHVDDDRGQQPSPRGAQAPMTMLMPALPSKARASEPHAPDDASGSGPGGGSPEPGQRLRRVRESMGLTRAEVSARARMDEGYLTYLEETSAQPSAGAVLKLARALGTTVEHLLGVQVHDQPGSFAASGGHRSGAPDPRRCWEMVGDRGVARVVLQARTSAGEPSLRVVDYMVSGAALVFSVRAGSGVVVAARDGEQALVEVDHRDGWTVLLGGPARLLPPDDAAVSSYPWERVPDSMLVSVEPTWLTARRLSAS</sequence>
<dbReference type="SUPFAM" id="SSF47413">
    <property type="entry name" value="lambda repressor-like DNA-binding domains"/>
    <property type="match status" value="1"/>
</dbReference>
<proteinExistence type="predicted"/>
<feature type="compositionally biased region" description="Basic and acidic residues" evidence="1">
    <location>
        <begin position="1"/>
        <end position="10"/>
    </location>
</feature>
<comment type="caution">
    <text evidence="3">The sequence shown here is derived from an EMBL/GenBank/DDBJ whole genome shotgun (WGS) entry which is preliminary data.</text>
</comment>
<reference evidence="3 4" key="1">
    <citation type="submission" date="2018-03" db="EMBL/GenBank/DDBJ databases">
        <title>Genomic Encyclopedia of Archaeal and Bacterial Type Strains, Phase II (KMG-II): from individual species to whole genera.</title>
        <authorList>
            <person name="Goeker M."/>
        </authorList>
    </citation>
    <scope>NUCLEOTIDE SEQUENCE [LARGE SCALE GENOMIC DNA]</scope>
    <source>
        <strain evidence="3 4">DSM 44889</strain>
    </source>
</reference>
<keyword evidence="4" id="KW-1185">Reference proteome</keyword>
<dbReference type="Pfam" id="PF12900">
    <property type="entry name" value="Pyridox_ox_2"/>
    <property type="match status" value="1"/>
</dbReference>
<dbReference type="Proteomes" id="UP000245469">
    <property type="component" value="Unassembled WGS sequence"/>
</dbReference>
<dbReference type="SUPFAM" id="SSF50475">
    <property type="entry name" value="FMN-binding split barrel"/>
    <property type="match status" value="1"/>
</dbReference>
<name>A0A315ZTD8_9ACTN</name>
<dbReference type="InterPro" id="IPR001387">
    <property type="entry name" value="Cro/C1-type_HTH"/>
</dbReference>
<dbReference type="CDD" id="cd00093">
    <property type="entry name" value="HTH_XRE"/>
    <property type="match status" value="1"/>
</dbReference>
<dbReference type="AlphaFoldDB" id="A0A315ZTD8"/>
<dbReference type="RefSeq" id="WP_146211264.1">
    <property type="nucleotide sequence ID" value="NZ_QGDQ01000028.1"/>
</dbReference>
<dbReference type="OrthoDB" id="7062584at2"/>
<feature type="domain" description="HTH cro/C1-type" evidence="2">
    <location>
        <begin position="60"/>
        <end position="114"/>
    </location>
</feature>
<feature type="region of interest" description="Disordered" evidence="1">
    <location>
        <begin position="1"/>
        <end position="59"/>
    </location>
</feature>
<evidence type="ECO:0000259" key="2">
    <source>
        <dbReference type="PROSITE" id="PS50943"/>
    </source>
</evidence>
<dbReference type="GO" id="GO:0003677">
    <property type="term" value="F:DNA binding"/>
    <property type="evidence" value="ECO:0007669"/>
    <property type="project" value="InterPro"/>
</dbReference>
<evidence type="ECO:0000256" key="1">
    <source>
        <dbReference type="SAM" id="MobiDB-lite"/>
    </source>
</evidence>
<organism evidence="3 4">
    <name type="scientific">Quadrisphaera granulorum</name>
    <dbReference type="NCBI Taxonomy" id="317664"/>
    <lineage>
        <taxon>Bacteria</taxon>
        <taxon>Bacillati</taxon>
        <taxon>Actinomycetota</taxon>
        <taxon>Actinomycetes</taxon>
        <taxon>Kineosporiales</taxon>
        <taxon>Kineosporiaceae</taxon>
        <taxon>Quadrisphaera</taxon>
    </lineage>
</organism>
<dbReference type="Pfam" id="PF13560">
    <property type="entry name" value="HTH_31"/>
    <property type="match status" value="1"/>
</dbReference>
<protein>
    <submittedName>
        <fullName evidence="3">Helix-turn-helix protein</fullName>
    </submittedName>
</protein>
<dbReference type="InterPro" id="IPR024747">
    <property type="entry name" value="Pyridox_Oxase-rel"/>
</dbReference>
<dbReference type="SMART" id="SM00530">
    <property type="entry name" value="HTH_XRE"/>
    <property type="match status" value="1"/>
</dbReference>
<dbReference type="InterPro" id="IPR010982">
    <property type="entry name" value="Lambda_DNA-bd_dom_sf"/>
</dbReference>
<dbReference type="InterPro" id="IPR012349">
    <property type="entry name" value="Split_barrel_FMN-bd"/>
</dbReference>
<gene>
    <name evidence="3" type="ORF">BXY45_12833</name>
</gene>
<dbReference type="Gene3D" id="2.30.110.10">
    <property type="entry name" value="Electron Transport, Fmn-binding Protein, Chain A"/>
    <property type="match status" value="1"/>
</dbReference>
<accession>A0A315ZTD8</accession>
<dbReference type="EMBL" id="QGDQ01000028">
    <property type="protein sequence ID" value="PWJ48831.1"/>
    <property type="molecule type" value="Genomic_DNA"/>
</dbReference>
<dbReference type="Gene3D" id="1.10.260.40">
    <property type="entry name" value="lambda repressor-like DNA-binding domains"/>
    <property type="match status" value="1"/>
</dbReference>